<sequence length="218" mass="24151">MRKILLMLAFFATILSADIVQNQKVKRAINVLNDFIIENKDQNLLKDASAIAIFTDLTKGGAGVSVINGKGIFVAKNDDGQISSPFFVDFSGIELGAALGLSSVDLIIVYKNSRSYHKIFENNYRISLSTQATMINNASGGAITTNAPEFFAYARESSNSRGIYLGVGIQISHMGINRQDTIDYYDRIYDYEDIYNNSPKASKYTKKLQELARQSFKG</sequence>
<proteinExistence type="predicted"/>
<dbReference type="Pfam" id="PF04366">
    <property type="entry name" value="Ysc84"/>
    <property type="match status" value="1"/>
</dbReference>
<keyword evidence="4" id="KW-1185">Reference proteome</keyword>
<dbReference type="InterPro" id="IPR007461">
    <property type="entry name" value="Ysc84_actin-binding"/>
</dbReference>
<dbReference type="PANTHER" id="PTHR15629">
    <property type="entry name" value="SH3YL1 PROTEIN"/>
    <property type="match status" value="1"/>
</dbReference>
<feature type="domain" description="Ysc84 actin-binding" evidence="2">
    <location>
        <begin position="92"/>
        <end position="211"/>
    </location>
</feature>
<feature type="chain" id="PRO_5043935437" evidence="1">
    <location>
        <begin position="18"/>
        <end position="218"/>
    </location>
</feature>
<dbReference type="InterPro" id="IPR051702">
    <property type="entry name" value="SH3_domain_YSC84-like"/>
</dbReference>
<accession>A0AAW3ZYP6</accession>
<reference evidence="3 4" key="1">
    <citation type="submission" date="2015-08" db="EMBL/GenBank/DDBJ databases">
        <title>Comparative genomics of the Campylobacter concisus group.</title>
        <authorList>
            <person name="Yee E."/>
            <person name="Chapman M.H."/>
            <person name="Huynh S."/>
            <person name="Bono J.L."/>
            <person name="On S.L."/>
            <person name="St Leger J."/>
            <person name="Foster G."/>
            <person name="Parker C.T."/>
            <person name="Miller W.G."/>
        </authorList>
    </citation>
    <scope>NUCLEOTIDE SEQUENCE [LARGE SCALE GENOMIC DNA]</scope>
    <source>
        <strain evidence="3 4">RM9337</strain>
    </source>
</reference>
<dbReference type="PANTHER" id="PTHR15629:SF2">
    <property type="entry name" value="SH3 DOMAIN-CONTAINING YSC84-LIKE PROTEIN 1"/>
    <property type="match status" value="1"/>
</dbReference>
<dbReference type="CDD" id="cd11524">
    <property type="entry name" value="SYLF"/>
    <property type="match status" value="1"/>
</dbReference>
<feature type="signal peptide" evidence="1">
    <location>
        <begin position="1"/>
        <end position="17"/>
    </location>
</feature>
<protein>
    <submittedName>
        <fullName evidence="3">Lipid-binding SYLF domain-containing protein</fullName>
    </submittedName>
</protein>
<dbReference type="GO" id="GO:0035091">
    <property type="term" value="F:phosphatidylinositol binding"/>
    <property type="evidence" value="ECO:0007669"/>
    <property type="project" value="TreeGrafter"/>
</dbReference>
<comment type="caution">
    <text evidence="3">The sequence shown here is derived from an EMBL/GenBank/DDBJ whole genome shotgun (WGS) entry which is preliminary data.</text>
</comment>
<keyword evidence="1" id="KW-0732">Signal</keyword>
<organism evidence="3 4">
    <name type="scientific">Campylobacter californiensis</name>
    <dbReference type="NCBI Taxonomy" id="1032243"/>
    <lineage>
        <taxon>Bacteria</taxon>
        <taxon>Pseudomonadati</taxon>
        <taxon>Campylobacterota</taxon>
        <taxon>Epsilonproteobacteria</taxon>
        <taxon>Campylobacterales</taxon>
        <taxon>Campylobacteraceae</taxon>
        <taxon>Campylobacter</taxon>
    </lineage>
</organism>
<evidence type="ECO:0000313" key="3">
    <source>
        <dbReference type="EMBL" id="MBE3608415.1"/>
    </source>
</evidence>
<evidence type="ECO:0000259" key="2">
    <source>
        <dbReference type="Pfam" id="PF04366"/>
    </source>
</evidence>
<dbReference type="EMBL" id="LIWG01000008">
    <property type="protein sequence ID" value="MBE3608415.1"/>
    <property type="molecule type" value="Genomic_DNA"/>
</dbReference>
<gene>
    <name evidence="3" type="ORF">CCAL9337_06725</name>
</gene>
<evidence type="ECO:0000256" key="1">
    <source>
        <dbReference type="SAM" id="SignalP"/>
    </source>
</evidence>
<evidence type="ECO:0000313" key="4">
    <source>
        <dbReference type="Proteomes" id="UP000650616"/>
    </source>
</evidence>
<dbReference type="RefSeq" id="WP_170016596.1">
    <property type="nucleotide sequence ID" value="NZ_JADBHR010000005.1"/>
</dbReference>
<dbReference type="AlphaFoldDB" id="A0AAW3ZYP6"/>
<dbReference type="Proteomes" id="UP000650616">
    <property type="component" value="Unassembled WGS sequence"/>
</dbReference>
<name>A0AAW3ZYP6_9BACT</name>